<dbReference type="GO" id="GO:0004888">
    <property type="term" value="F:transmembrane signaling receptor activity"/>
    <property type="evidence" value="ECO:0007669"/>
    <property type="project" value="InterPro"/>
</dbReference>
<dbReference type="FunFam" id="1.10.287.950:FF:000001">
    <property type="entry name" value="Methyl-accepting chemotaxis sensory transducer"/>
    <property type="match status" value="1"/>
</dbReference>
<feature type="domain" description="HAMP" evidence="8">
    <location>
        <begin position="81"/>
        <end position="133"/>
    </location>
</feature>
<dbReference type="RefSeq" id="WP_308430481.1">
    <property type="nucleotide sequence ID" value="NZ_BMZN01000004.1"/>
</dbReference>
<feature type="compositionally biased region" description="Low complexity" evidence="5">
    <location>
        <begin position="434"/>
        <end position="445"/>
    </location>
</feature>
<dbReference type="CDD" id="cd06225">
    <property type="entry name" value="HAMP"/>
    <property type="match status" value="1"/>
</dbReference>
<comment type="subcellular location">
    <subcellularLocation>
        <location evidence="1">Membrane</location>
    </subcellularLocation>
</comment>
<feature type="domain" description="Methyl-accepting transducer" evidence="7">
    <location>
        <begin position="138"/>
        <end position="367"/>
    </location>
</feature>
<evidence type="ECO:0008006" key="11">
    <source>
        <dbReference type="Google" id="ProtNLM"/>
    </source>
</evidence>
<dbReference type="PRINTS" id="PR00260">
    <property type="entry name" value="CHEMTRNSDUCR"/>
</dbReference>
<reference evidence="10" key="1">
    <citation type="journal article" date="2019" name="Int. J. Syst. Evol. Microbiol.">
        <title>The Global Catalogue of Microorganisms (GCM) 10K type strain sequencing project: providing services to taxonomists for standard genome sequencing and annotation.</title>
        <authorList>
            <consortium name="The Broad Institute Genomics Platform"/>
            <consortium name="The Broad Institute Genome Sequencing Center for Infectious Disease"/>
            <person name="Wu L."/>
            <person name="Ma J."/>
        </authorList>
    </citation>
    <scope>NUCLEOTIDE SEQUENCE [LARGE SCALE GENOMIC DNA]</scope>
    <source>
        <strain evidence="10">KCTC 42083</strain>
    </source>
</reference>
<dbReference type="GO" id="GO:0005886">
    <property type="term" value="C:plasma membrane"/>
    <property type="evidence" value="ECO:0007669"/>
    <property type="project" value="TreeGrafter"/>
</dbReference>
<comment type="similarity">
    <text evidence="3">Belongs to the methyl-accepting chemotaxis (MCP) protein family.</text>
</comment>
<feature type="compositionally biased region" description="Polar residues" evidence="5">
    <location>
        <begin position="415"/>
        <end position="430"/>
    </location>
</feature>
<evidence type="ECO:0000256" key="2">
    <source>
        <dbReference type="ARBA" id="ARBA00022481"/>
    </source>
</evidence>
<evidence type="ECO:0000256" key="4">
    <source>
        <dbReference type="PROSITE-ProRule" id="PRU00284"/>
    </source>
</evidence>
<evidence type="ECO:0000259" key="8">
    <source>
        <dbReference type="PROSITE" id="PS50885"/>
    </source>
</evidence>
<dbReference type="GO" id="GO:0006935">
    <property type="term" value="P:chemotaxis"/>
    <property type="evidence" value="ECO:0007669"/>
    <property type="project" value="InterPro"/>
</dbReference>
<evidence type="ECO:0000313" key="10">
    <source>
        <dbReference type="Proteomes" id="UP000608923"/>
    </source>
</evidence>
<dbReference type="PROSITE" id="PS50111">
    <property type="entry name" value="CHEMOTAXIS_TRANSDUC_2"/>
    <property type="match status" value="1"/>
</dbReference>
<dbReference type="CDD" id="cd11386">
    <property type="entry name" value="MCP_signal"/>
    <property type="match status" value="1"/>
</dbReference>
<proteinExistence type="inferred from homology"/>
<keyword evidence="6" id="KW-0472">Membrane</keyword>
<sequence length="476" mass="50571">MLFKNLSLKVGMTFCIATLMALTVAMAGWALYYFHGLLALGSGDKVMRTLQEQQSTFNIILIVVLVLAVLLGLAAISYFFRRVVRPLGDFAAYFDAIAKGDLTQRIRVLTANEIGDLFESLGRMQESLVKTTTTVRLGLEEIHAGAQEIAQGNTNISSRTEEQAASLQQTAASMEQLAGTVRQNADNAQQANQLAATASDVAHRGGSAVNEVVATMQGISASSNKISDIVGVIDSIAFQTNILALNAAVEAARAGEQGKGFAVVAAEVRALAQRSAQAAREITGLIEDSVRKVTEGSSQVERAGATMQEIVDSVRRVTDIMGEITAATIEQSSGIDQVNRAVSQMDETTQYNARLVEQAALASSGLSEQVTKVNQAIGFFRSPGTEVIDVSARRVANRRSVAASKPESEHRRSSTLKNGASAVKTNSPTKGLSAPAKAAPATKTAAEQDDSQRLLRPDLSGKKSSSASSDDDWEEF</sequence>
<dbReference type="EMBL" id="BMZN01000004">
    <property type="protein sequence ID" value="GHC55106.1"/>
    <property type="molecule type" value="Genomic_DNA"/>
</dbReference>
<keyword evidence="10" id="KW-1185">Reference proteome</keyword>
<evidence type="ECO:0000256" key="1">
    <source>
        <dbReference type="ARBA" id="ARBA00004370"/>
    </source>
</evidence>
<dbReference type="PANTHER" id="PTHR43531:SF14">
    <property type="entry name" value="METHYL-ACCEPTING CHEMOTAXIS PROTEIN I-RELATED"/>
    <property type="match status" value="1"/>
</dbReference>
<dbReference type="InterPro" id="IPR004090">
    <property type="entry name" value="Chemotax_Me-accpt_rcpt"/>
</dbReference>
<dbReference type="PROSITE" id="PS50885">
    <property type="entry name" value="HAMP"/>
    <property type="match status" value="1"/>
</dbReference>
<dbReference type="GO" id="GO:0007165">
    <property type="term" value="P:signal transduction"/>
    <property type="evidence" value="ECO:0007669"/>
    <property type="project" value="UniProtKB-KW"/>
</dbReference>
<dbReference type="Pfam" id="PF00015">
    <property type="entry name" value="MCPsignal"/>
    <property type="match status" value="1"/>
</dbReference>
<dbReference type="InterPro" id="IPR003660">
    <property type="entry name" value="HAMP_dom"/>
</dbReference>
<dbReference type="InterPro" id="IPR004089">
    <property type="entry name" value="MCPsignal_dom"/>
</dbReference>
<feature type="compositionally biased region" description="Basic and acidic residues" evidence="5">
    <location>
        <begin position="450"/>
        <end position="461"/>
    </location>
</feature>
<dbReference type="InterPro" id="IPR051310">
    <property type="entry name" value="MCP_chemotaxis"/>
</dbReference>
<feature type="transmembrane region" description="Helical" evidence="6">
    <location>
        <begin position="55"/>
        <end position="80"/>
    </location>
</feature>
<keyword evidence="4" id="KW-0807">Transducer</keyword>
<protein>
    <recommendedName>
        <fullName evidence="11">HAMP domain-containing protein</fullName>
    </recommendedName>
</protein>
<accession>A0A8H9IMH2</accession>
<dbReference type="PANTHER" id="PTHR43531">
    <property type="entry name" value="PROTEIN ICFG"/>
    <property type="match status" value="1"/>
</dbReference>
<dbReference type="AlphaFoldDB" id="A0A8H9IMH2"/>
<evidence type="ECO:0000256" key="5">
    <source>
        <dbReference type="SAM" id="MobiDB-lite"/>
    </source>
</evidence>
<name>A0A8H9IMH2_9BURK</name>
<keyword evidence="6" id="KW-0812">Transmembrane</keyword>
<dbReference type="SMART" id="SM00304">
    <property type="entry name" value="HAMP"/>
    <property type="match status" value="1"/>
</dbReference>
<keyword evidence="2" id="KW-0488">Methylation</keyword>
<dbReference type="Pfam" id="PF00672">
    <property type="entry name" value="HAMP"/>
    <property type="match status" value="1"/>
</dbReference>
<gene>
    <name evidence="9" type="ORF">GCM10010096_29980</name>
</gene>
<organism evidence="9 10">
    <name type="scientific">Alcaligenes pakistanensis</name>
    <dbReference type="NCBI Taxonomy" id="1482717"/>
    <lineage>
        <taxon>Bacteria</taxon>
        <taxon>Pseudomonadati</taxon>
        <taxon>Pseudomonadota</taxon>
        <taxon>Betaproteobacteria</taxon>
        <taxon>Burkholderiales</taxon>
        <taxon>Alcaligenaceae</taxon>
        <taxon>Alcaligenes</taxon>
    </lineage>
</organism>
<dbReference type="SUPFAM" id="SSF58104">
    <property type="entry name" value="Methyl-accepting chemotaxis protein (MCP) signaling domain"/>
    <property type="match status" value="1"/>
</dbReference>
<dbReference type="SMART" id="SM00283">
    <property type="entry name" value="MA"/>
    <property type="match status" value="1"/>
</dbReference>
<feature type="region of interest" description="Disordered" evidence="5">
    <location>
        <begin position="396"/>
        <end position="476"/>
    </location>
</feature>
<evidence type="ECO:0000313" key="9">
    <source>
        <dbReference type="EMBL" id="GHC55106.1"/>
    </source>
</evidence>
<evidence type="ECO:0000256" key="6">
    <source>
        <dbReference type="SAM" id="Phobius"/>
    </source>
</evidence>
<dbReference type="Proteomes" id="UP000608923">
    <property type="component" value="Unassembled WGS sequence"/>
</dbReference>
<evidence type="ECO:0000256" key="3">
    <source>
        <dbReference type="ARBA" id="ARBA00029447"/>
    </source>
</evidence>
<comment type="caution">
    <text evidence="9">The sequence shown here is derived from an EMBL/GenBank/DDBJ whole genome shotgun (WGS) entry which is preliminary data.</text>
</comment>
<feature type="transmembrane region" description="Helical" evidence="6">
    <location>
        <begin position="12"/>
        <end position="35"/>
    </location>
</feature>
<keyword evidence="6" id="KW-1133">Transmembrane helix</keyword>
<evidence type="ECO:0000259" key="7">
    <source>
        <dbReference type="PROSITE" id="PS50111"/>
    </source>
</evidence>
<dbReference type="Gene3D" id="1.10.287.950">
    <property type="entry name" value="Methyl-accepting chemotaxis protein"/>
    <property type="match status" value="1"/>
</dbReference>